<comment type="caution">
    <text evidence="2">The sequence shown here is derived from an EMBL/GenBank/DDBJ whole genome shotgun (WGS) entry which is preliminary data.</text>
</comment>
<proteinExistence type="predicted"/>
<evidence type="ECO:0000313" key="3">
    <source>
        <dbReference type="Proteomes" id="UP001227126"/>
    </source>
</evidence>
<feature type="compositionally biased region" description="Basic and acidic residues" evidence="1">
    <location>
        <begin position="51"/>
        <end position="89"/>
    </location>
</feature>
<organism evidence="2 3">
    <name type="scientific">Sedimentitalea xiamensis</name>
    <dbReference type="NCBI Taxonomy" id="3050037"/>
    <lineage>
        <taxon>Bacteria</taxon>
        <taxon>Pseudomonadati</taxon>
        <taxon>Pseudomonadota</taxon>
        <taxon>Alphaproteobacteria</taxon>
        <taxon>Rhodobacterales</taxon>
        <taxon>Paracoccaceae</taxon>
        <taxon>Sedimentitalea</taxon>
    </lineage>
</organism>
<dbReference type="EMBL" id="JASNJE010000023">
    <property type="protein sequence ID" value="MDK3074724.1"/>
    <property type="molecule type" value="Genomic_DNA"/>
</dbReference>
<protein>
    <submittedName>
        <fullName evidence="2">Uncharacterized protein</fullName>
    </submittedName>
</protein>
<evidence type="ECO:0000313" key="2">
    <source>
        <dbReference type="EMBL" id="MDK3074724.1"/>
    </source>
</evidence>
<accession>A0ABT7FHU9</accession>
<feature type="region of interest" description="Disordered" evidence="1">
    <location>
        <begin position="51"/>
        <end position="105"/>
    </location>
</feature>
<dbReference type="Proteomes" id="UP001227126">
    <property type="component" value="Unassembled WGS sequence"/>
</dbReference>
<sequence length="554" mass="61065">MSKDLARLLAIAEAKEPGIVQHLDELEKLKRQVEECCPKPDRHPAICRYRPCAEREEDKPGKGDAKPGRCHPNRVEDAPYDPVERDPKPKYQPNDRPSRIVPDGPFRGILRETPSFAPQNPGGPGSGLDFNPWTSDPNVTPASVNAADISGGDAGDVVMMTGNWYADYSTDGGQTFTTVDPTTVFPNTLAGGFCCDQVIQYVPSINRFIWLLQYQRVGGNADNAYRLAAASPQDIIDSNCTRWTYWDFTSATFGFGTDWMDYPSLGVGANSIYLSFDVLDNVADNTGDNGLVIARLPLNAIAASDTINFWFTNPGDGLVAWGSNACQNTGDEVYWAGHIDNSTMRVFSWHESSTTYFWRSVEVANWSNSTLSSNGPNGNNWFGWGFPNNAVIGVTRQDDLVWFAWSANAGDGGNGGFNFPHPHVQIAKVRIGSWDLVEQMTIWNEDFAFGYPCFATNTDNEVGVALGWGGGGNRHANSAVGFMGDYVVYFRDESTWTHTRWGDYVSVRRSAPNGRVFAGFGYVILADATTTAGYRFEPYFVRFSRDKVINPPVG</sequence>
<dbReference type="RefSeq" id="WP_284486653.1">
    <property type="nucleotide sequence ID" value="NZ_JASNJE010000023.1"/>
</dbReference>
<name>A0ABT7FHU9_9RHOB</name>
<evidence type="ECO:0000256" key="1">
    <source>
        <dbReference type="SAM" id="MobiDB-lite"/>
    </source>
</evidence>
<gene>
    <name evidence="2" type="ORF">QO034_16655</name>
</gene>
<keyword evidence="3" id="KW-1185">Reference proteome</keyword>
<reference evidence="2 3" key="1">
    <citation type="submission" date="2023-05" db="EMBL/GenBank/DDBJ databases">
        <title>Sedimentitalea sp. nov. JM2-8.</title>
        <authorList>
            <person name="Huang J."/>
        </authorList>
    </citation>
    <scope>NUCLEOTIDE SEQUENCE [LARGE SCALE GENOMIC DNA]</scope>
    <source>
        <strain evidence="2 3">JM2-8</strain>
    </source>
</reference>